<dbReference type="Gene3D" id="2.60.120.260">
    <property type="entry name" value="Galactose-binding domain-like"/>
    <property type="match status" value="1"/>
</dbReference>
<dbReference type="EMBL" id="JAGIOD010000001">
    <property type="protein sequence ID" value="MBP2380411.1"/>
    <property type="molecule type" value="Genomic_DNA"/>
</dbReference>
<sequence length="855" mass="93029">MTANSTGTASVASAREAFLRPDPSARPMMRWWWFGPDVESAEIDRELRAMADAGLGGAEVAFVYPLAEGADEFLSARMLSPLRHAAETARDLGLRFDVTLGSGWSYGGSHIGPEHASRSLHWERRDISPAALEVPVTTPWPGDELVAAYLGDGSPPSGWAHLPTEGGTLRIPAGRGPRTVLLAWSRVTGQQVKRASAGAEGPVLDHLSAEATRHHLEVVGESLLEAVPADLLGSVFCDSLEVYGANWTPRFAEEFACRRGYDVLPLLYRLRVDEPGSARLRQDVGRTLTELVEENFVAVCRQWAHEHGVALRIQAYGEPPVTLSSQRLADLIEGEGWGWNGLPQTRWASSAAQLHGREVVSSEIWTWVHSPSFRATPLDLKGEAHEHLLLGITHFVGHGWPYSPPDAPGLGWMFYAAGALDDRNPWWPAMPELSAYLTRLCWLLRHGEPVAEVKLYLPSADVRAEHGEGFDLWRACRDRIGPEIPAAIRRAGHDLQLVDDDALAVLAPQEAPVVVLPLVTELPEPARAWCDAVREAGGTVISLDSPAYRGTVAADAETFPAVLADARRPDAALEGDDGEVGVIHRRLADGDLYFMANTGAEQRTFRLTPRSGGGTVEQWDPRSGEIAPAARDGEALVLTLHPYEASVLVATDPASHEEPAPVREERLLGTRRLEGPWHFAAGPASPQRVSVPVSLPHRWEAELSEPCDEGTYETVVDLGPDPLTPGERFVLDLGPGRPLARSPHDPKSYRALLAPPVREIAVVTVDGRDAGVIWDAPHRIDLTDALHPGANTIRLLVRTTAAEQVAADPHLGDMVAAAHRAYGRRFDLQDLDLALDQVESGLHAVPVLHRFRHSG</sequence>
<dbReference type="RefSeq" id="WP_209898270.1">
    <property type="nucleotide sequence ID" value="NZ_BAAAJW010000008.1"/>
</dbReference>
<dbReference type="Pfam" id="PF17132">
    <property type="entry name" value="Glyco_hydro_106"/>
    <property type="match status" value="1"/>
</dbReference>
<dbReference type="PANTHER" id="PTHR36848:SF2">
    <property type="entry name" value="SECRETED PROTEIN"/>
    <property type="match status" value="1"/>
</dbReference>
<evidence type="ECO:0000313" key="2">
    <source>
        <dbReference type="Proteomes" id="UP001519290"/>
    </source>
</evidence>
<proteinExistence type="predicted"/>
<gene>
    <name evidence="1" type="ORF">JOF43_000368</name>
</gene>
<protein>
    <recommendedName>
        <fullName evidence="3">Glycoside hydrolase</fullName>
    </recommendedName>
</protein>
<organism evidence="1 2">
    <name type="scientific">Brachybacterium sacelli</name>
    <dbReference type="NCBI Taxonomy" id="173364"/>
    <lineage>
        <taxon>Bacteria</taxon>
        <taxon>Bacillati</taxon>
        <taxon>Actinomycetota</taxon>
        <taxon>Actinomycetes</taxon>
        <taxon>Micrococcales</taxon>
        <taxon>Dermabacteraceae</taxon>
        <taxon>Brachybacterium</taxon>
    </lineage>
</organism>
<comment type="caution">
    <text evidence="1">The sequence shown here is derived from an EMBL/GenBank/DDBJ whole genome shotgun (WGS) entry which is preliminary data.</text>
</comment>
<dbReference type="Proteomes" id="UP001519290">
    <property type="component" value="Unassembled WGS sequence"/>
</dbReference>
<dbReference type="InterPro" id="IPR008979">
    <property type="entry name" value="Galactose-bd-like_sf"/>
</dbReference>
<evidence type="ECO:0000313" key="1">
    <source>
        <dbReference type="EMBL" id="MBP2380411.1"/>
    </source>
</evidence>
<evidence type="ECO:0008006" key="3">
    <source>
        <dbReference type="Google" id="ProtNLM"/>
    </source>
</evidence>
<dbReference type="SUPFAM" id="SSF49785">
    <property type="entry name" value="Galactose-binding domain-like"/>
    <property type="match status" value="1"/>
</dbReference>
<reference evidence="1 2" key="1">
    <citation type="submission" date="2021-03" db="EMBL/GenBank/DDBJ databases">
        <title>Sequencing the genomes of 1000 actinobacteria strains.</title>
        <authorList>
            <person name="Klenk H.-P."/>
        </authorList>
    </citation>
    <scope>NUCLEOTIDE SEQUENCE [LARGE SCALE GENOMIC DNA]</scope>
    <source>
        <strain evidence="1 2">DSM 14566</strain>
    </source>
</reference>
<dbReference type="InterPro" id="IPR053161">
    <property type="entry name" value="Ulvan_degrading_GH"/>
</dbReference>
<accession>A0ABS4WWF1</accession>
<keyword evidence="2" id="KW-1185">Reference proteome</keyword>
<dbReference type="PANTHER" id="PTHR36848">
    <property type="entry name" value="DNA-BINDING PROTEIN (PUTATIVE SECRETED PROTEIN)-RELATED"/>
    <property type="match status" value="1"/>
</dbReference>
<name>A0ABS4WWF1_9MICO</name>